<keyword evidence="2" id="KW-1185">Reference proteome</keyword>
<sequence length="324" mass="35754">MITSPSLCYEDMAPENVTSLFLSQPLPTSAISLGRLIRDPLFPDVGYYEPKLGTNHPISEALSQQQEQHVTANVAEYRFENFEDTLDSARGKGLELKLLQLSASSKSQNSSSTTLRSRLCVIRQLRDPVTYFRSVCCEAGARAWLEEESLRPSYEHGRRGGQVYLVCGFKTLTDASVSHSSKKSRSTDVSADGVVASIATAAAGVPLPVPGDLGAAVRRGNGSGETLAYTAPGERVFAVQYRRIRFAWFSSRSVDSAYLEKDNRWKSMIASRSEEGEEEDGIEVDLVGSLGKDELEESFEVVEINGEQMLYAIDDEQQQEEEEE</sequence>
<reference evidence="1" key="1">
    <citation type="journal article" date="2021" name="Nat. Commun.">
        <title>Genetic determinants of endophytism in the Arabidopsis root mycobiome.</title>
        <authorList>
            <person name="Mesny F."/>
            <person name="Miyauchi S."/>
            <person name="Thiergart T."/>
            <person name="Pickel B."/>
            <person name="Atanasova L."/>
            <person name="Karlsson M."/>
            <person name="Huettel B."/>
            <person name="Barry K.W."/>
            <person name="Haridas S."/>
            <person name="Chen C."/>
            <person name="Bauer D."/>
            <person name="Andreopoulos W."/>
            <person name="Pangilinan J."/>
            <person name="LaButti K."/>
            <person name="Riley R."/>
            <person name="Lipzen A."/>
            <person name="Clum A."/>
            <person name="Drula E."/>
            <person name="Henrissat B."/>
            <person name="Kohler A."/>
            <person name="Grigoriev I.V."/>
            <person name="Martin F.M."/>
            <person name="Hacquard S."/>
        </authorList>
    </citation>
    <scope>NUCLEOTIDE SEQUENCE</scope>
    <source>
        <strain evidence="1">MPI-CAGE-AT-0147</strain>
    </source>
</reference>
<gene>
    <name evidence="1" type="ORF">EDB81DRAFT_736394</name>
</gene>
<proteinExistence type="predicted"/>
<dbReference type="OrthoDB" id="5410365at2759"/>
<feature type="non-terminal residue" evidence="1">
    <location>
        <position position="324"/>
    </location>
</feature>
<evidence type="ECO:0000313" key="1">
    <source>
        <dbReference type="EMBL" id="KAH7109974.1"/>
    </source>
</evidence>
<comment type="caution">
    <text evidence="1">The sequence shown here is derived from an EMBL/GenBank/DDBJ whole genome shotgun (WGS) entry which is preliminary data.</text>
</comment>
<accession>A0A9P9CZQ6</accession>
<name>A0A9P9CZQ6_9HYPO</name>
<protein>
    <submittedName>
        <fullName evidence="1">Uncharacterized protein</fullName>
    </submittedName>
</protein>
<dbReference type="Proteomes" id="UP000738349">
    <property type="component" value="Unassembled WGS sequence"/>
</dbReference>
<organism evidence="1 2">
    <name type="scientific">Dactylonectria macrodidyma</name>
    <dbReference type="NCBI Taxonomy" id="307937"/>
    <lineage>
        <taxon>Eukaryota</taxon>
        <taxon>Fungi</taxon>
        <taxon>Dikarya</taxon>
        <taxon>Ascomycota</taxon>
        <taxon>Pezizomycotina</taxon>
        <taxon>Sordariomycetes</taxon>
        <taxon>Hypocreomycetidae</taxon>
        <taxon>Hypocreales</taxon>
        <taxon>Nectriaceae</taxon>
        <taxon>Dactylonectria</taxon>
    </lineage>
</organism>
<dbReference type="AlphaFoldDB" id="A0A9P9CZQ6"/>
<dbReference type="EMBL" id="JAGMUV010000048">
    <property type="protein sequence ID" value="KAH7109974.1"/>
    <property type="molecule type" value="Genomic_DNA"/>
</dbReference>
<evidence type="ECO:0000313" key="2">
    <source>
        <dbReference type="Proteomes" id="UP000738349"/>
    </source>
</evidence>